<protein>
    <submittedName>
        <fullName evidence="2">DUF3848 domain-containing protein</fullName>
    </submittedName>
</protein>
<feature type="domain" description="DUF3848" evidence="1">
    <location>
        <begin position="6"/>
        <end position="98"/>
    </location>
</feature>
<dbReference type="EMBL" id="JAEQMG010000013">
    <property type="protein sequence ID" value="MBK6087235.1"/>
    <property type="molecule type" value="Genomic_DNA"/>
</dbReference>
<sequence>MAKDYNKLLYGKLAQEHDDFIDELKTKPPEQIIEASYEKVIKDDLLSIFEYTNFTQTEAKALYKLDKPLDALYQEWLHNDLSYMDLLRDTIDNRIESAVRELKAKSRDSR</sequence>
<evidence type="ECO:0000259" key="1">
    <source>
        <dbReference type="Pfam" id="PF12959"/>
    </source>
</evidence>
<name>A0A934TYZ8_9FIRM</name>
<dbReference type="RefSeq" id="WP_186833671.1">
    <property type="nucleotide sequence ID" value="NZ_JAEQMG010000013.1"/>
</dbReference>
<gene>
    <name evidence="2" type="ORF">JKK62_00940</name>
</gene>
<dbReference type="Proteomes" id="UP000633365">
    <property type="component" value="Unassembled WGS sequence"/>
</dbReference>
<accession>A0A934TYZ8</accession>
<reference evidence="2" key="1">
    <citation type="submission" date="2021-01" db="EMBL/GenBank/DDBJ databases">
        <title>Genome public.</title>
        <authorList>
            <person name="Liu C."/>
            <person name="Sun Q."/>
        </authorList>
    </citation>
    <scope>NUCLEOTIDE SEQUENCE</scope>
    <source>
        <strain evidence="2">M6</strain>
    </source>
</reference>
<dbReference type="InterPro" id="IPR024380">
    <property type="entry name" value="DUF3848"/>
</dbReference>
<comment type="caution">
    <text evidence="2">The sequence shown here is derived from an EMBL/GenBank/DDBJ whole genome shotgun (WGS) entry which is preliminary data.</text>
</comment>
<organism evidence="2 3">
    <name type="scientific">Ruminococcus difficilis</name>
    <dbReference type="NCBI Taxonomy" id="2763069"/>
    <lineage>
        <taxon>Bacteria</taxon>
        <taxon>Bacillati</taxon>
        <taxon>Bacillota</taxon>
        <taxon>Clostridia</taxon>
        <taxon>Eubacteriales</taxon>
        <taxon>Oscillospiraceae</taxon>
        <taxon>Ruminococcus</taxon>
    </lineage>
</organism>
<dbReference type="Pfam" id="PF12959">
    <property type="entry name" value="DUF3848"/>
    <property type="match status" value="1"/>
</dbReference>
<keyword evidence="3" id="KW-1185">Reference proteome</keyword>
<proteinExistence type="predicted"/>
<evidence type="ECO:0000313" key="2">
    <source>
        <dbReference type="EMBL" id="MBK6087235.1"/>
    </source>
</evidence>
<evidence type="ECO:0000313" key="3">
    <source>
        <dbReference type="Proteomes" id="UP000633365"/>
    </source>
</evidence>
<dbReference type="AlphaFoldDB" id="A0A934TYZ8"/>